<name>A0A5J4WKK6_9EUKA</name>
<dbReference type="EMBL" id="SNRW01001776">
    <property type="protein sequence ID" value="KAA6395072.1"/>
    <property type="molecule type" value="Genomic_DNA"/>
</dbReference>
<evidence type="ECO:0000313" key="2">
    <source>
        <dbReference type="Proteomes" id="UP000324800"/>
    </source>
</evidence>
<proteinExistence type="predicted"/>
<sequence>MKKEIFKDDIEEDKDDNSFDTEQLIQEFLLIRKTQSNSQKRKRIIQEEIERQLKGKDEKTNNLTKKLTLKQLKMQIFIVFHSCLIDLQVLGLIGPARRAVNKLQLCKVDVWDEHRADKNAQQHSVKLLK</sequence>
<evidence type="ECO:0000313" key="1">
    <source>
        <dbReference type="EMBL" id="KAA6395072.1"/>
    </source>
</evidence>
<accession>A0A5J4WKK6</accession>
<gene>
    <name evidence="1" type="ORF">EZS28_009401</name>
</gene>
<protein>
    <submittedName>
        <fullName evidence="1">Uncharacterized protein</fullName>
    </submittedName>
</protein>
<comment type="caution">
    <text evidence="1">The sequence shown here is derived from an EMBL/GenBank/DDBJ whole genome shotgun (WGS) entry which is preliminary data.</text>
</comment>
<dbReference type="Proteomes" id="UP000324800">
    <property type="component" value="Unassembled WGS sequence"/>
</dbReference>
<dbReference type="AlphaFoldDB" id="A0A5J4WKK6"/>
<reference evidence="1 2" key="1">
    <citation type="submission" date="2019-03" db="EMBL/GenBank/DDBJ databases">
        <title>Single cell metagenomics reveals metabolic interactions within the superorganism composed of flagellate Streblomastix strix and complex community of Bacteroidetes bacteria on its surface.</title>
        <authorList>
            <person name="Treitli S.C."/>
            <person name="Kolisko M."/>
            <person name="Husnik F."/>
            <person name="Keeling P."/>
            <person name="Hampl V."/>
        </authorList>
    </citation>
    <scope>NUCLEOTIDE SEQUENCE [LARGE SCALE GENOMIC DNA]</scope>
    <source>
        <strain evidence="1">ST1C</strain>
    </source>
</reference>
<organism evidence="1 2">
    <name type="scientific">Streblomastix strix</name>
    <dbReference type="NCBI Taxonomy" id="222440"/>
    <lineage>
        <taxon>Eukaryota</taxon>
        <taxon>Metamonada</taxon>
        <taxon>Preaxostyla</taxon>
        <taxon>Oxymonadida</taxon>
        <taxon>Streblomastigidae</taxon>
        <taxon>Streblomastix</taxon>
    </lineage>
</organism>